<evidence type="ECO:0000256" key="6">
    <source>
        <dbReference type="SAM" id="MobiDB-lite"/>
    </source>
</evidence>
<evidence type="ECO:0000256" key="2">
    <source>
        <dbReference type="ARBA" id="ARBA00010727"/>
    </source>
</evidence>
<name>A0A4S2N417_9PEZI</name>
<accession>A0A4S2N417</accession>
<evidence type="ECO:0000256" key="4">
    <source>
        <dbReference type="ARBA" id="ARBA00023242"/>
    </source>
</evidence>
<dbReference type="OrthoDB" id="10258882at2759"/>
<evidence type="ECO:0000313" key="8">
    <source>
        <dbReference type="Proteomes" id="UP000298138"/>
    </source>
</evidence>
<feature type="compositionally biased region" description="Polar residues" evidence="6">
    <location>
        <begin position="413"/>
        <end position="429"/>
    </location>
</feature>
<feature type="compositionally biased region" description="Acidic residues" evidence="6">
    <location>
        <begin position="753"/>
        <end position="767"/>
    </location>
</feature>
<dbReference type="AlphaFoldDB" id="A0A4S2N417"/>
<evidence type="ECO:0000313" key="7">
    <source>
        <dbReference type="EMBL" id="TGZ83887.1"/>
    </source>
</evidence>
<sequence length="851" mass="94229">MYIPRSLFSSAYAHLKANAHFATSSILILCALDTDSICATRILTSLLKRDYIQYQIKPIAGYQDLERVNVSLIRGNEALRFVICLGLGGLIDISAFLDLGDAGGETEVECWIIDGRRPWNLENIYGGGKGDDDPSVRGGAVEGGRHGVGEGIGGIKCFDDGDIADDMGKQAEAFKALMEMPEMDDDSDSSDDDDDNQDSEDEEAGGGVHLVLDSEDGSSQTNGKKRKSSEEPDESDDEDGSHSRARRQRRDSDASSGASTSSTPIVNRHTILSHGMNRPLASSSPPINSDIGSPTPQLPAPRQLSTKQLRRKLRRLRQKHTTAISAYYAQGTWYGEPVSSLLYALASDLGREDNDILWLSIVGVCSGETYGRTISSGPPRAIAGNWIVDTREEQVLAILRDEVRRLNPPDITTPPNQNQSTALQTTAKSPNDTAIRISPEFRFMMIRHWSLYDAMLHSSYLGTKLHIWSEHGKKRLHKLLAKMGFSLAQCKQSYTHMDMDLKRSLKEKLERYAPLYGLDGIVKAGFVRCWGWRGCLSAADVGYIIGGILEVGRRGELGTSGHGLSAAAMAAAIKAGNMEAREISEEEVRRQEDLEVEEFVENFWTAFDALEDIEALKSHLPTALLLHRAILRTGTALIEKRQIKPLRAFRLAVVREGPDLPIFTHPNALTKLSIWLSEAIMEQERERGAGGGSRGAKHLPLVVASLNERRDVYTIVGTALGAQVEAMRRIVRRKGREIRKKEREEKKKRLLEEEGLDPLEGDEDDEDGEKKKKKKEEGDEEDSEEDSDDDDEDDEELMKGGRNRFSIAFQEVANSTQARIRIDSFEATVVEVKKEDLAGFLESLSFKSVVG</sequence>
<dbReference type="GO" id="GO:0031261">
    <property type="term" value="C:DNA replication preinitiation complex"/>
    <property type="evidence" value="ECO:0007669"/>
    <property type="project" value="TreeGrafter"/>
</dbReference>
<dbReference type="Pfam" id="PF02724">
    <property type="entry name" value="CDC45"/>
    <property type="match status" value="1"/>
</dbReference>
<feature type="region of interest" description="Disordered" evidence="6">
    <location>
        <begin position="182"/>
        <end position="304"/>
    </location>
</feature>
<dbReference type="GO" id="GO:1902977">
    <property type="term" value="P:mitotic DNA replication preinitiation complex assembly"/>
    <property type="evidence" value="ECO:0007669"/>
    <property type="project" value="TreeGrafter"/>
</dbReference>
<dbReference type="FunCoup" id="A0A4S2N417">
    <property type="interactions" value="617"/>
</dbReference>
<reference evidence="7 8" key="1">
    <citation type="submission" date="2019-04" db="EMBL/GenBank/DDBJ databases">
        <title>Comparative genomics and transcriptomics to analyze fruiting body development in filamentous ascomycetes.</title>
        <authorList>
            <consortium name="DOE Joint Genome Institute"/>
            <person name="Lutkenhaus R."/>
            <person name="Traeger S."/>
            <person name="Breuer J."/>
            <person name="Kuo A."/>
            <person name="Lipzen A."/>
            <person name="Pangilinan J."/>
            <person name="Dilworth D."/>
            <person name="Sandor L."/>
            <person name="Poggeler S."/>
            <person name="Barry K."/>
            <person name="Grigoriev I.V."/>
            <person name="Nowrousian M."/>
        </authorList>
    </citation>
    <scope>NUCLEOTIDE SEQUENCE [LARGE SCALE GENOMIC DNA]</scope>
    <source>
        <strain evidence="7 8">CBS 389.68</strain>
    </source>
</reference>
<feature type="compositionally biased region" description="Acidic residues" evidence="6">
    <location>
        <begin position="182"/>
        <end position="204"/>
    </location>
</feature>
<keyword evidence="3" id="KW-0235">DNA replication</keyword>
<feature type="compositionally biased region" description="Low complexity" evidence="6">
    <location>
        <begin position="254"/>
        <end position="263"/>
    </location>
</feature>
<dbReference type="InParanoid" id="A0A4S2N417"/>
<dbReference type="GO" id="GO:0000727">
    <property type="term" value="P:double-strand break repair via break-induced replication"/>
    <property type="evidence" value="ECO:0007669"/>
    <property type="project" value="TreeGrafter"/>
</dbReference>
<organism evidence="7 8">
    <name type="scientific">Ascodesmis nigricans</name>
    <dbReference type="NCBI Taxonomy" id="341454"/>
    <lineage>
        <taxon>Eukaryota</taxon>
        <taxon>Fungi</taxon>
        <taxon>Dikarya</taxon>
        <taxon>Ascomycota</taxon>
        <taxon>Pezizomycotina</taxon>
        <taxon>Pezizomycetes</taxon>
        <taxon>Pezizales</taxon>
        <taxon>Ascodesmidaceae</taxon>
        <taxon>Ascodesmis</taxon>
    </lineage>
</organism>
<keyword evidence="5" id="KW-0131">Cell cycle</keyword>
<feature type="compositionally biased region" description="Basic and acidic residues" evidence="6">
    <location>
        <begin position="742"/>
        <end position="752"/>
    </location>
</feature>
<keyword evidence="8" id="KW-1185">Reference proteome</keyword>
<evidence type="ECO:0000256" key="1">
    <source>
        <dbReference type="ARBA" id="ARBA00004123"/>
    </source>
</evidence>
<dbReference type="GO" id="GO:0006270">
    <property type="term" value="P:DNA replication initiation"/>
    <property type="evidence" value="ECO:0007669"/>
    <property type="project" value="InterPro"/>
</dbReference>
<dbReference type="GO" id="GO:0003688">
    <property type="term" value="F:DNA replication origin binding"/>
    <property type="evidence" value="ECO:0007669"/>
    <property type="project" value="TreeGrafter"/>
</dbReference>
<feature type="region of interest" description="Disordered" evidence="6">
    <location>
        <begin position="742"/>
        <end position="801"/>
    </location>
</feature>
<dbReference type="PANTHER" id="PTHR10507:SF0">
    <property type="entry name" value="CELL DIVISION CONTROL PROTEIN 45 HOMOLOG"/>
    <property type="match status" value="1"/>
</dbReference>
<dbReference type="EMBL" id="ML220113">
    <property type="protein sequence ID" value="TGZ83887.1"/>
    <property type="molecule type" value="Genomic_DNA"/>
</dbReference>
<feature type="region of interest" description="Disordered" evidence="6">
    <location>
        <begin position="125"/>
        <end position="145"/>
    </location>
</feature>
<comment type="subcellular location">
    <subcellularLocation>
        <location evidence="1">Nucleus</location>
    </subcellularLocation>
</comment>
<feature type="compositionally biased region" description="Polar residues" evidence="6">
    <location>
        <begin position="280"/>
        <end position="295"/>
    </location>
</feature>
<gene>
    <name evidence="7" type="ORF">EX30DRAFT_393434</name>
</gene>
<evidence type="ECO:0000256" key="5">
    <source>
        <dbReference type="ARBA" id="ARBA00023306"/>
    </source>
</evidence>
<feature type="region of interest" description="Disordered" evidence="6">
    <location>
        <begin position="407"/>
        <end position="429"/>
    </location>
</feature>
<dbReference type="Proteomes" id="UP000298138">
    <property type="component" value="Unassembled WGS sequence"/>
</dbReference>
<dbReference type="GO" id="GO:0003682">
    <property type="term" value="F:chromatin binding"/>
    <property type="evidence" value="ECO:0007669"/>
    <property type="project" value="TreeGrafter"/>
</dbReference>
<dbReference type="PANTHER" id="PTHR10507">
    <property type="entry name" value="CDC45-RELATED PROTEIN"/>
    <property type="match status" value="1"/>
</dbReference>
<dbReference type="GO" id="GO:0003697">
    <property type="term" value="F:single-stranded DNA binding"/>
    <property type="evidence" value="ECO:0007669"/>
    <property type="project" value="TreeGrafter"/>
</dbReference>
<feature type="compositionally biased region" description="Acidic residues" evidence="6">
    <location>
        <begin position="778"/>
        <end position="796"/>
    </location>
</feature>
<dbReference type="InterPro" id="IPR003874">
    <property type="entry name" value="CDC45"/>
</dbReference>
<proteinExistence type="inferred from homology"/>
<keyword evidence="4" id="KW-0539">Nucleus</keyword>
<dbReference type="STRING" id="341454.A0A4S2N417"/>
<evidence type="ECO:0000256" key="3">
    <source>
        <dbReference type="ARBA" id="ARBA00022705"/>
    </source>
</evidence>
<comment type="similarity">
    <text evidence="2">Belongs to the CDC45 family.</text>
</comment>
<protein>
    <submittedName>
        <fullName evidence="7">CDC45-like protein</fullName>
    </submittedName>
</protein>